<evidence type="ECO:0000256" key="1">
    <source>
        <dbReference type="ARBA" id="ARBA00006226"/>
    </source>
</evidence>
<evidence type="ECO:0000313" key="3">
    <source>
        <dbReference type="EMBL" id="EGO62342.1"/>
    </source>
</evidence>
<name>F7NNP0_9FIRM</name>
<evidence type="ECO:0000313" key="4">
    <source>
        <dbReference type="Proteomes" id="UP000003240"/>
    </source>
</evidence>
<dbReference type="InterPro" id="IPR035093">
    <property type="entry name" value="RelE/ParE_toxin_dom_sf"/>
</dbReference>
<comment type="caution">
    <text evidence="3">The sequence shown here is derived from an EMBL/GenBank/DDBJ whole genome shotgun (WGS) entry which is preliminary data.</text>
</comment>
<sequence length="110" mass="12590">MKVHISSEAQNDLQGIKNYIAMELDNPTAALNTISKIIKVIRGLTDFPDRGAPLSAIVEMKTDYRFLVSDSYLVFYRHDSGSIYIVRILYGRRDYMKILFGEPHKDGTDF</sequence>
<dbReference type="STRING" id="1009370.ALO_18657"/>
<dbReference type="InterPro" id="IPR051803">
    <property type="entry name" value="TA_system_RelE-like_toxin"/>
</dbReference>
<protein>
    <submittedName>
        <fullName evidence="3">Addiction module toxin, RelE/StbE family protein</fullName>
    </submittedName>
</protein>
<dbReference type="RefSeq" id="WP_004098828.1">
    <property type="nucleotide sequence ID" value="NZ_AFGF01000232.1"/>
</dbReference>
<keyword evidence="4" id="KW-1185">Reference proteome</keyword>
<keyword evidence="2" id="KW-1277">Toxin-antitoxin system</keyword>
<gene>
    <name evidence="3" type="ORF">ALO_18657</name>
</gene>
<dbReference type="Pfam" id="PF05016">
    <property type="entry name" value="ParE_toxin"/>
    <property type="match status" value="1"/>
</dbReference>
<comment type="similarity">
    <text evidence="1">Belongs to the RelE toxin family.</text>
</comment>
<evidence type="ECO:0000256" key="2">
    <source>
        <dbReference type="ARBA" id="ARBA00022649"/>
    </source>
</evidence>
<accession>F7NNP0</accession>
<proteinExistence type="inferred from homology"/>
<dbReference type="Proteomes" id="UP000003240">
    <property type="component" value="Unassembled WGS sequence"/>
</dbReference>
<dbReference type="eggNOG" id="COG3668">
    <property type="taxonomic scope" value="Bacteria"/>
</dbReference>
<dbReference type="InterPro" id="IPR007712">
    <property type="entry name" value="RelE/ParE_toxin"/>
</dbReference>
<dbReference type="OrthoDB" id="3268478at2"/>
<dbReference type="PANTHER" id="PTHR33755">
    <property type="entry name" value="TOXIN PARE1-RELATED"/>
    <property type="match status" value="1"/>
</dbReference>
<dbReference type="EMBL" id="AFGF01000232">
    <property type="protein sequence ID" value="EGO62342.1"/>
    <property type="molecule type" value="Genomic_DNA"/>
</dbReference>
<dbReference type="AlphaFoldDB" id="F7NNP0"/>
<reference evidence="3 4" key="1">
    <citation type="journal article" date="2011" name="EMBO J.">
        <title>Structural diversity of bacterial flagellar motors.</title>
        <authorList>
            <person name="Chen S."/>
            <person name="Beeby M."/>
            <person name="Murphy G.E."/>
            <person name="Leadbetter J.R."/>
            <person name="Hendrixson D.R."/>
            <person name="Briegel A."/>
            <person name="Li Z."/>
            <person name="Shi J."/>
            <person name="Tocheva E.I."/>
            <person name="Muller A."/>
            <person name="Dobro M.J."/>
            <person name="Jensen G.J."/>
        </authorList>
    </citation>
    <scope>NUCLEOTIDE SEQUENCE [LARGE SCALE GENOMIC DNA]</scope>
    <source>
        <strain evidence="3 4">DSM 6540</strain>
    </source>
</reference>
<dbReference type="Gene3D" id="3.30.2310.20">
    <property type="entry name" value="RelE-like"/>
    <property type="match status" value="1"/>
</dbReference>
<organism evidence="3 4">
    <name type="scientific">Acetonema longum DSM 6540</name>
    <dbReference type="NCBI Taxonomy" id="1009370"/>
    <lineage>
        <taxon>Bacteria</taxon>
        <taxon>Bacillati</taxon>
        <taxon>Bacillota</taxon>
        <taxon>Negativicutes</taxon>
        <taxon>Acetonemataceae</taxon>
        <taxon>Acetonema</taxon>
    </lineage>
</organism>